<keyword evidence="5" id="KW-0812">Transmembrane</keyword>
<dbReference type="OMA" id="HGWRKWN"/>
<dbReference type="AlphaFoldDB" id="S4RGB6"/>
<feature type="compositionally biased region" description="Acidic residues" evidence="4">
    <location>
        <begin position="76"/>
        <end position="85"/>
    </location>
</feature>
<name>S4RGB6_PETMA</name>
<dbReference type="Pfam" id="PF20433">
    <property type="entry name" value="PKAT_KLD"/>
    <property type="match status" value="1"/>
</dbReference>
<reference evidence="7" key="2">
    <citation type="submission" date="2025-09" db="UniProtKB">
        <authorList>
            <consortium name="Ensembl"/>
        </authorList>
    </citation>
    <scope>IDENTIFICATION</scope>
</reference>
<evidence type="ECO:0000259" key="6">
    <source>
        <dbReference type="PROSITE" id="PS50093"/>
    </source>
</evidence>
<feature type="transmembrane region" description="Helical" evidence="5">
    <location>
        <begin position="486"/>
        <end position="507"/>
    </location>
</feature>
<protein>
    <submittedName>
        <fullName evidence="7">Glycoprotein nmb</fullName>
    </submittedName>
</protein>
<dbReference type="PROSITE" id="PS50093">
    <property type="entry name" value="PKD"/>
    <property type="match status" value="1"/>
</dbReference>
<dbReference type="InterPro" id="IPR045219">
    <property type="entry name" value="PKAT"/>
</dbReference>
<dbReference type="SUPFAM" id="SSF49299">
    <property type="entry name" value="PKD domain"/>
    <property type="match status" value="1"/>
</dbReference>
<dbReference type="InterPro" id="IPR035986">
    <property type="entry name" value="PKD_dom_sf"/>
</dbReference>
<dbReference type="Ensembl" id="ENSPMAT00000004265.1">
    <property type="protein sequence ID" value="ENSPMAP00000004248.1"/>
    <property type="gene ID" value="ENSPMAG00000003879.1"/>
</dbReference>
<dbReference type="STRING" id="7757.ENSPMAP00000004248"/>
<dbReference type="Gene3D" id="2.60.40.10">
    <property type="entry name" value="Immunoglobulins"/>
    <property type="match status" value="1"/>
</dbReference>
<dbReference type="InterPro" id="IPR000601">
    <property type="entry name" value="PKD_dom"/>
</dbReference>
<dbReference type="PANTHER" id="PTHR11861:SF8">
    <property type="entry name" value="PKD DOMAIN-CONTAINING PROTEIN"/>
    <property type="match status" value="1"/>
</dbReference>
<proteinExistence type="inferred from homology"/>
<feature type="region of interest" description="Disordered" evidence="4">
    <location>
        <begin position="332"/>
        <end position="359"/>
    </location>
</feature>
<evidence type="ECO:0000256" key="2">
    <source>
        <dbReference type="ARBA" id="ARBA00023180"/>
    </source>
</evidence>
<accession>S4RGB6</accession>
<comment type="similarity">
    <text evidence="3">Belongs to the PMEL/NMB family.</text>
</comment>
<dbReference type="Pfam" id="PF00801">
    <property type="entry name" value="PKD"/>
    <property type="match status" value="1"/>
</dbReference>
<evidence type="ECO:0000256" key="3">
    <source>
        <dbReference type="ARBA" id="ARBA00025776"/>
    </source>
</evidence>
<evidence type="ECO:0000256" key="1">
    <source>
        <dbReference type="ARBA" id="ARBA00022729"/>
    </source>
</evidence>
<dbReference type="PANTHER" id="PTHR11861">
    <property type="entry name" value="MELANOCYTE PROTEIN PMEL 17-RELATED"/>
    <property type="match status" value="1"/>
</dbReference>
<organism evidence="7">
    <name type="scientific">Petromyzon marinus</name>
    <name type="common">Sea lamprey</name>
    <dbReference type="NCBI Taxonomy" id="7757"/>
    <lineage>
        <taxon>Eukaryota</taxon>
        <taxon>Metazoa</taxon>
        <taxon>Chordata</taxon>
        <taxon>Craniata</taxon>
        <taxon>Vertebrata</taxon>
        <taxon>Cyclostomata</taxon>
        <taxon>Hyperoartia</taxon>
        <taxon>Petromyzontiformes</taxon>
        <taxon>Petromyzontidae</taxon>
        <taxon>Petromyzon</taxon>
    </lineage>
</organism>
<sequence length="554" mass="59631">GWMSTDSSYWDEDRYPIRSDNGRDRHRCWPMRNVTVNVTNDGPTLVGSKLTVSVTIISPWHGANGTASWNHTYDDNYTEGEEDHGEENWSHDDQQSNTFPNGKPFHRDRHRQRYLPRLYVYIWSTEGKYYTMVNGNSSNVTIDTTDIPVGTHNISLLLYRGGQSAKQLCAIANVTDNYTVTDSVPLSVKISQMGDRNSSDLIFLENAPVSFTATPHDPSGYLGNATLTYAWNFGDGTEVVVGPNASVNHTYSAIGSFSMSLWLRAVIPTPCGSLPFSLPLSSTPISTTSLSPSLPPLSTPSLSPYFEPLSLHTTEHNTRGALSFSAINPTGQPGGAGATVPDGADLQQSSTKSPPTPSPTCQLVRYGSFTANVTIVEGISSVAVVALMPSVVTMQGGGAVDFMVTCSGSLPSEVCTVVSDEACVWPVSGSCRPLVLAAGDPCSLTLREQFNGSGIFCLNVSLADAVSLAVVSTHVDFNAESTSAKFLGPAVFFAGIVPLVLLGLLFYKKYRQYTPVAPPGMELSHGPGTLDWVKFIRNKSGEKNPLLNAQKQPI</sequence>
<evidence type="ECO:0000256" key="5">
    <source>
        <dbReference type="SAM" id="Phobius"/>
    </source>
</evidence>
<evidence type="ECO:0000256" key="4">
    <source>
        <dbReference type="SAM" id="MobiDB-lite"/>
    </source>
</evidence>
<reference evidence="7" key="1">
    <citation type="submission" date="2025-08" db="UniProtKB">
        <authorList>
            <consortium name="Ensembl"/>
        </authorList>
    </citation>
    <scope>IDENTIFICATION</scope>
</reference>
<keyword evidence="1" id="KW-0732">Signal</keyword>
<dbReference type="GeneTree" id="ENSGT00950000183188"/>
<dbReference type="Pfam" id="PF26141">
    <property type="entry name" value="PMEL_NMB_N"/>
    <property type="match status" value="1"/>
</dbReference>
<dbReference type="InterPro" id="IPR046846">
    <property type="entry name" value="PKAT_KLD"/>
</dbReference>
<keyword evidence="2" id="KW-0325">Glycoprotein</keyword>
<evidence type="ECO:0000313" key="7">
    <source>
        <dbReference type="Ensembl" id="ENSPMAP00000004248.1"/>
    </source>
</evidence>
<feature type="domain" description="PKD" evidence="6">
    <location>
        <begin position="223"/>
        <end position="261"/>
    </location>
</feature>
<dbReference type="InterPro" id="IPR059017">
    <property type="entry name" value="PMEL_NMB_N"/>
</dbReference>
<dbReference type="HOGENOM" id="CLU_017264_0_0_1"/>
<keyword evidence="5" id="KW-1133">Transmembrane helix</keyword>
<feature type="region of interest" description="Disordered" evidence="4">
    <location>
        <begin position="72"/>
        <end position="107"/>
    </location>
</feature>
<dbReference type="InterPro" id="IPR013783">
    <property type="entry name" value="Ig-like_fold"/>
</dbReference>
<dbReference type="CDD" id="cd00146">
    <property type="entry name" value="PKD"/>
    <property type="match status" value="1"/>
</dbReference>
<keyword evidence="5" id="KW-0472">Membrane</keyword>
<dbReference type="GO" id="GO:0005886">
    <property type="term" value="C:plasma membrane"/>
    <property type="evidence" value="ECO:0007669"/>
    <property type="project" value="TreeGrafter"/>
</dbReference>